<reference evidence="1" key="1">
    <citation type="submission" date="2019-05" db="EMBL/GenBank/DDBJ databases">
        <authorList>
            <person name="Lianzixin W."/>
        </authorList>
    </citation>
    <scope>NUCLEOTIDE SEQUENCE</scope>
    <source>
        <strain evidence="1">EC11</strain>
    </source>
</reference>
<gene>
    <name evidence="1" type="ORF">FIA58_004435</name>
</gene>
<organism evidence="1 2">
    <name type="scientific">Flavobacterium jejuense</name>
    <dbReference type="NCBI Taxonomy" id="1544455"/>
    <lineage>
        <taxon>Bacteria</taxon>
        <taxon>Pseudomonadati</taxon>
        <taxon>Bacteroidota</taxon>
        <taxon>Flavobacteriia</taxon>
        <taxon>Flavobacteriales</taxon>
        <taxon>Flavobacteriaceae</taxon>
        <taxon>Flavobacterium</taxon>
    </lineage>
</organism>
<proteinExistence type="predicted"/>
<evidence type="ECO:0000313" key="1">
    <source>
        <dbReference type="EMBL" id="NHN24918.1"/>
    </source>
</evidence>
<protein>
    <submittedName>
        <fullName evidence="1">Uncharacterized protein</fullName>
    </submittedName>
</protein>
<accession>A0ABX0IMV2</accession>
<keyword evidence="2" id="KW-1185">Reference proteome</keyword>
<comment type="caution">
    <text evidence="1">The sequence shown here is derived from an EMBL/GenBank/DDBJ whole genome shotgun (WGS) entry which is preliminary data.</text>
</comment>
<dbReference type="RefSeq" id="WP_140960470.1">
    <property type="nucleotide sequence ID" value="NZ_VEVQ02000002.1"/>
</dbReference>
<name>A0ABX0IMV2_9FLAO</name>
<sequence length="437" mass="49216">MNEQKETQQNRISTIQAVANAVGREGKILSDNRDTKTIQKKELNTNVFQLAKRTNNFIPKKKKPYSIQKTTISKAKKKTTKRKPQKIRKSEINALKDNWFSDINRKNEIEKDIIKYKEYIVTISKQLDDDDDIALINEYNDELDTIDTSNTENLSTERKKINSIIRNLRFYFPTHSGGFGAKGRAHGIDTAFVAKTSHDVPNGKVLDNHFVENITIDGNTNNQNVFKSTPKVAKEKAGSLQIMGQHYATNSILNKAQLLANIDSGLSSIDTPQDKSFTNTPVGKDRGFGQYANMNNTNATGYAWLAEIPGVLSQRWEWLHIRGAGIGGATDSTNLVAGTRDANTQMIPFESNIRTLATAVGNNKTKYSRLDVKWSVTNRVQKHAYQWIRIAWILYKKNGGKQTQGEANFQPLHTGSNISKKEIEKLETALQEVRSNL</sequence>
<dbReference type="Proteomes" id="UP000817854">
    <property type="component" value="Unassembled WGS sequence"/>
</dbReference>
<dbReference type="EMBL" id="VEVQ02000002">
    <property type="protein sequence ID" value="NHN24918.1"/>
    <property type="molecule type" value="Genomic_DNA"/>
</dbReference>
<reference evidence="1" key="2">
    <citation type="submission" date="2020-02" db="EMBL/GenBank/DDBJ databases">
        <title>Flavobacterium profundi sp. nov., isolated from a deep-sea seamount.</title>
        <authorList>
            <person name="Zhang D.-C."/>
        </authorList>
    </citation>
    <scope>NUCLEOTIDE SEQUENCE</scope>
    <source>
        <strain evidence="1">EC11</strain>
    </source>
</reference>
<evidence type="ECO:0000313" key="2">
    <source>
        <dbReference type="Proteomes" id="UP000817854"/>
    </source>
</evidence>